<keyword evidence="1" id="KW-0732">Signal</keyword>
<comment type="caution">
    <text evidence="2">The sequence shown here is derived from an EMBL/GenBank/DDBJ whole genome shotgun (WGS) entry which is preliminary data.</text>
</comment>
<reference evidence="2" key="1">
    <citation type="submission" date="2022-11" db="EMBL/GenBank/DDBJ databases">
        <authorList>
            <person name="Petersen C."/>
        </authorList>
    </citation>
    <scope>NUCLEOTIDE SEQUENCE</scope>
    <source>
        <strain evidence="2">IBT 34128</strain>
    </source>
</reference>
<proteinExistence type="predicted"/>
<dbReference type="EMBL" id="JAPMSZ010000012">
    <property type="protein sequence ID" value="KAJ5081651.1"/>
    <property type="molecule type" value="Genomic_DNA"/>
</dbReference>
<dbReference type="Proteomes" id="UP001141434">
    <property type="component" value="Unassembled WGS sequence"/>
</dbReference>
<dbReference type="OrthoDB" id="3482317at2759"/>
<feature type="signal peptide" evidence="1">
    <location>
        <begin position="1"/>
        <end position="21"/>
    </location>
</feature>
<evidence type="ECO:0000313" key="2">
    <source>
        <dbReference type="EMBL" id="KAJ5081651.1"/>
    </source>
</evidence>
<keyword evidence="3" id="KW-1185">Reference proteome</keyword>
<evidence type="ECO:0000313" key="3">
    <source>
        <dbReference type="Proteomes" id="UP001141434"/>
    </source>
</evidence>
<protein>
    <submittedName>
        <fullName evidence="2">Uncharacterized protein</fullName>
    </submittedName>
</protein>
<evidence type="ECO:0000256" key="1">
    <source>
        <dbReference type="SAM" id="SignalP"/>
    </source>
</evidence>
<dbReference type="RefSeq" id="XP_056506938.1">
    <property type="nucleotide sequence ID" value="XM_056660440.1"/>
</dbReference>
<reference evidence="2" key="2">
    <citation type="journal article" date="2023" name="IMA Fungus">
        <title>Comparative genomic study of the Penicillium genus elucidates a diverse pangenome and 15 lateral gene transfer events.</title>
        <authorList>
            <person name="Petersen C."/>
            <person name="Sorensen T."/>
            <person name="Nielsen M.R."/>
            <person name="Sondergaard T.E."/>
            <person name="Sorensen J.L."/>
            <person name="Fitzpatrick D.A."/>
            <person name="Frisvad J.C."/>
            <person name="Nielsen K.L."/>
        </authorList>
    </citation>
    <scope>NUCLEOTIDE SEQUENCE</scope>
    <source>
        <strain evidence="2">IBT 34128</strain>
    </source>
</reference>
<accession>A0A9W9EH08</accession>
<organism evidence="2 3">
    <name type="scientific">Penicillium alfredii</name>
    <dbReference type="NCBI Taxonomy" id="1506179"/>
    <lineage>
        <taxon>Eukaryota</taxon>
        <taxon>Fungi</taxon>
        <taxon>Dikarya</taxon>
        <taxon>Ascomycota</taxon>
        <taxon>Pezizomycotina</taxon>
        <taxon>Eurotiomycetes</taxon>
        <taxon>Eurotiomycetidae</taxon>
        <taxon>Eurotiales</taxon>
        <taxon>Aspergillaceae</taxon>
        <taxon>Penicillium</taxon>
    </lineage>
</organism>
<sequence>MEIRPLLSLFFAFFMVVQSLANPITAIRKRGIPRVVTQERLDELHGTYKGIWFGDAAKECSKQQFDTLTSVLDKSVEVLDLNGKHPVHKTAGWNRYFIQDHEVTNPDDNGWRSYNMDFGRTNRCDEHGVGGVTYKAHFTNIGMA</sequence>
<dbReference type="GeneID" id="81399609"/>
<feature type="chain" id="PRO_5040843466" evidence="1">
    <location>
        <begin position="22"/>
        <end position="144"/>
    </location>
</feature>
<gene>
    <name evidence="2" type="ORF">NUU61_009915</name>
</gene>
<name>A0A9W9EH08_9EURO</name>
<dbReference type="AlphaFoldDB" id="A0A9W9EH08"/>